<protein>
    <submittedName>
        <fullName evidence="1">Uncharacterized protein</fullName>
    </submittedName>
</protein>
<gene>
    <name evidence="1" type="ORF">TVAG_168230</name>
</gene>
<organism evidence="1 2">
    <name type="scientific">Trichomonas vaginalis (strain ATCC PRA-98 / G3)</name>
    <dbReference type="NCBI Taxonomy" id="412133"/>
    <lineage>
        <taxon>Eukaryota</taxon>
        <taxon>Metamonada</taxon>
        <taxon>Parabasalia</taxon>
        <taxon>Trichomonadida</taxon>
        <taxon>Trichomonadidae</taxon>
        <taxon>Trichomonas</taxon>
    </lineage>
</organism>
<dbReference type="Proteomes" id="UP000001542">
    <property type="component" value="Unassembled WGS sequence"/>
</dbReference>
<keyword evidence="2" id="KW-1185">Reference proteome</keyword>
<dbReference type="InParanoid" id="A2FBJ1"/>
<accession>A2FBJ1</accession>
<sequence>MSANTSAVKTLAIQKPEVMEEQSFMMRQFLMKNSARSLRSGFGITNLQSKQFAKSIPSILLRTTFSRN</sequence>
<proteinExistence type="predicted"/>
<dbReference type="RefSeq" id="XP_001310656.1">
    <property type="nucleotide sequence ID" value="XM_001310655.1"/>
</dbReference>
<evidence type="ECO:0000313" key="1">
    <source>
        <dbReference type="EMBL" id="EAX97726.1"/>
    </source>
</evidence>
<dbReference type="VEuPathDB" id="TrichDB:TVAG_168230"/>
<reference evidence="1" key="2">
    <citation type="journal article" date="2007" name="Science">
        <title>Draft genome sequence of the sexually transmitted pathogen Trichomonas vaginalis.</title>
        <authorList>
            <person name="Carlton J.M."/>
            <person name="Hirt R.P."/>
            <person name="Silva J.C."/>
            <person name="Delcher A.L."/>
            <person name="Schatz M."/>
            <person name="Zhao Q."/>
            <person name="Wortman J.R."/>
            <person name="Bidwell S.L."/>
            <person name="Alsmark U.C.M."/>
            <person name="Besteiro S."/>
            <person name="Sicheritz-Ponten T."/>
            <person name="Noel C.J."/>
            <person name="Dacks J.B."/>
            <person name="Foster P.G."/>
            <person name="Simillion C."/>
            <person name="Van de Peer Y."/>
            <person name="Miranda-Saavedra D."/>
            <person name="Barton G.J."/>
            <person name="Westrop G.D."/>
            <person name="Mueller S."/>
            <person name="Dessi D."/>
            <person name="Fiori P.L."/>
            <person name="Ren Q."/>
            <person name="Paulsen I."/>
            <person name="Zhang H."/>
            <person name="Bastida-Corcuera F.D."/>
            <person name="Simoes-Barbosa A."/>
            <person name="Brown M.T."/>
            <person name="Hayes R.D."/>
            <person name="Mukherjee M."/>
            <person name="Okumura C.Y."/>
            <person name="Schneider R."/>
            <person name="Smith A.J."/>
            <person name="Vanacova S."/>
            <person name="Villalvazo M."/>
            <person name="Haas B.J."/>
            <person name="Pertea M."/>
            <person name="Feldblyum T.V."/>
            <person name="Utterback T.R."/>
            <person name="Shu C.L."/>
            <person name="Osoegawa K."/>
            <person name="de Jong P.J."/>
            <person name="Hrdy I."/>
            <person name="Horvathova L."/>
            <person name="Zubacova Z."/>
            <person name="Dolezal P."/>
            <person name="Malik S.B."/>
            <person name="Logsdon J.M. Jr."/>
            <person name="Henze K."/>
            <person name="Gupta A."/>
            <person name="Wang C.C."/>
            <person name="Dunne R.L."/>
            <person name="Upcroft J.A."/>
            <person name="Upcroft P."/>
            <person name="White O."/>
            <person name="Salzberg S.L."/>
            <person name="Tang P."/>
            <person name="Chiu C.-H."/>
            <person name="Lee Y.-S."/>
            <person name="Embley T.M."/>
            <person name="Coombs G.H."/>
            <person name="Mottram J.C."/>
            <person name="Tachezy J."/>
            <person name="Fraser-Liggett C.M."/>
            <person name="Johnson P.J."/>
        </authorList>
    </citation>
    <scope>NUCLEOTIDE SEQUENCE [LARGE SCALE GENOMIC DNA]</scope>
    <source>
        <strain evidence="1">G3</strain>
    </source>
</reference>
<evidence type="ECO:0000313" key="2">
    <source>
        <dbReference type="Proteomes" id="UP000001542"/>
    </source>
</evidence>
<reference evidence="1" key="1">
    <citation type="submission" date="2006-10" db="EMBL/GenBank/DDBJ databases">
        <authorList>
            <person name="Amadeo P."/>
            <person name="Zhao Q."/>
            <person name="Wortman J."/>
            <person name="Fraser-Liggett C."/>
            <person name="Carlton J."/>
        </authorList>
    </citation>
    <scope>NUCLEOTIDE SEQUENCE</scope>
    <source>
        <strain evidence="1">G3</strain>
    </source>
</reference>
<dbReference type="EMBL" id="DS113703">
    <property type="protein sequence ID" value="EAX97726.1"/>
    <property type="molecule type" value="Genomic_DNA"/>
</dbReference>
<dbReference type="KEGG" id="tva:4755508"/>
<dbReference type="AlphaFoldDB" id="A2FBJ1"/>
<dbReference type="VEuPathDB" id="TrichDB:TVAGG3_0129780"/>
<name>A2FBJ1_TRIV3</name>